<comment type="similarity">
    <text evidence="1">Belongs to the SIMIBI class G3E GTPase family. ArgK/MeaB subfamily.</text>
</comment>
<accession>A0A1I2H5E1</accession>
<dbReference type="SUPFAM" id="SSF52540">
    <property type="entry name" value="P-loop containing nucleoside triphosphate hydrolases"/>
    <property type="match status" value="1"/>
</dbReference>
<keyword evidence="4" id="KW-1185">Reference proteome</keyword>
<dbReference type="Pfam" id="PF03308">
    <property type="entry name" value="MeaB"/>
    <property type="match status" value="1"/>
</dbReference>
<dbReference type="SMART" id="SM00382">
    <property type="entry name" value="AAA"/>
    <property type="match status" value="1"/>
</dbReference>
<dbReference type="CDD" id="cd03114">
    <property type="entry name" value="MMAA-like"/>
    <property type="match status" value="1"/>
</dbReference>
<dbReference type="Proteomes" id="UP000199400">
    <property type="component" value="Unassembled WGS sequence"/>
</dbReference>
<dbReference type="Gene3D" id="3.40.50.300">
    <property type="entry name" value="P-loop containing nucleotide triphosphate hydrolases"/>
    <property type="match status" value="1"/>
</dbReference>
<proteinExistence type="inferred from homology"/>
<dbReference type="InterPro" id="IPR005129">
    <property type="entry name" value="GTPase_ArgK"/>
</dbReference>
<evidence type="ECO:0000313" key="4">
    <source>
        <dbReference type="Proteomes" id="UP000199400"/>
    </source>
</evidence>
<reference evidence="4" key="1">
    <citation type="submission" date="2016-10" db="EMBL/GenBank/DDBJ databases">
        <authorList>
            <person name="Varghese N."/>
            <person name="Submissions S."/>
        </authorList>
    </citation>
    <scope>NUCLEOTIDE SEQUENCE [LARGE SCALE GENOMIC DNA]</scope>
    <source>
        <strain evidence="4">ATCC 25963</strain>
    </source>
</reference>
<dbReference type="PANTHER" id="PTHR23408:SF3">
    <property type="entry name" value="METHYLMALONIC ACIDURIA TYPE A PROTEIN, MITOCHONDRIAL"/>
    <property type="match status" value="1"/>
</dbReference>
<evidence type="ECO:0000256" key="1">
    <source>
        <dbReference type="ARBA" id="ARBA00009625"/>
    </source>
</evidence>
<evidence type="ECO:0000259" key="2">
    <source>
        <dbReference type="SMART" id="SM00382"/>
    </source>
</evidence>
<dbReference type="GO" id="GO:0003924">
    <property type="term" value="F:GTPase activity"/>
    <property type="evidence" value="ECO:0007669"/>
    <property type="project" value="InterPro"/>
</dbReference>
<dbReference type="PANTHER" id="PTHR23408">
    <property type="entry name" value="METHYLMALONYL-COA MUTASE"/>
    <property type="match status" value="1"/>
</dbReference>
<dbReference type="InterPro" id="IPR003593">
    <property type="entry name" value="AAA+_ATPase"/>
</dbReference>
<dbReference type="GO" id="GO:0005525">
    <property type="term" value="F:GTP binding"/>
    <property type="evidence" value="ECO:0007669"/>
    <property type="project" value="InterPro"/>
</dbReference>
<dbReference type="AlphaFoldDB" id="A0A1I2H5E1"/>
<dbReference type="GO" id="GO:0005737">
    <property type="term" value="C:cytoplasm"/>
    <property type="evidence" value="ECO:0007669"/>
    <property type="project" value="TreeGrafter"/>
</dbReference>
<dbReference type="NCBIfam" id="NF006958">
    <property type="entry name" value="PRK09435.1"/>
    <property type="match status" value="1"/>
</dbReference>
<organism evidence="3 4">
    <name type="scientific">Nannocystis exedens</name>
    <dbReference type="NCBI Taxonomy" id="54"/>
    <lineage>
        <taxon>Bacteria</taxon>
        <taxon>Pseudomonadati</taxon>
        <taxon>Myxococcota</taxon>
        <taxon>Polyangia</taxon>
        <taxon>Nannocystales</taxon>
        <taxon>Nannocystaceae</taxon>
        <taxon>Nannocystis</taxon>
    </lineage>
</organism>
<dbReference type="NCBIfam" id="TIGR00750">
    <property type="entry name" value="lao"/>
    <property type="match status" value="1"/>
</dbReference>
<feature type="domain" description="AAA+ ATPase" evidence="2">
    <location>
        <begin position="62"/>
        <end position="235"/>
    </location>
</feature>
<dbReference type="InterPro" id="IPR027417">
    <property type="entry name" value="P-loop_NTPase"/>
</dbReference>
<name>A0A1I2H5E1_9BACT</name>
<sequence length="340" mass="35953">MVRPAMARGRLSVEAYAAGVQAGDRAVLARAITLVESQRADDQVLARELVAALQTGESRAGGALRVGITGSPGAGKSTLIEALGLHLVRDLGRRVAVLAVDPSSVRSGGSILGDKTRMQELAREPRAFIRPSPSLGELGGVARHTRETVLLCEAAGFDVVLVETVGVGQSEVMVAQLVDCFLVLMLAGAGDELQGIKRGILELADILAITKADGDNLAAAERARAEYALAMRLIRPKHAGWSVPVVTTSSVTGAGLAALWQTVERHRQALQAGPAWQAQREAQQVYWLWRAIEAELMRRFAADPQVLARRPALEAAVRAGRLSPDHAAAELLAAFAGPGR</sequence>
<dbReference type="EMBL" id="FOMX01000039">
    <property type="protein sequence ID" value="SFF25394.1"/>
    <property type="molecule type" value="Genomic_DNA"/>
</dbReference>
<dbReference type="Gene3D" id="1.20.5.170">
    <property type="match status" value="1"/>
</dbReference>
<dbReference type="STRING" id="54.SAMN02745121_07742"/>
<gene>
    <name evidence="3" type="ORF">SAMN02745121_07742</name>
</gene>
<evidence type="ECO:0000313" key="3">
    <source>
        <dbReference type="EMBL" id="SFF25394.1"/>
    </source>
</evidence>
<dbReference type="Gene3D" id="1.10.287.130">
    <property type="match status" value="1"/>
</dbReference>
<protein>
    <submittedName>
        <fullName evidence="3">Methylmalonyl-CoA mutase metallochaperone MeaB</fullName>
    </submittedName>
</protein>